<dbReference type="AlphaFoldDB" id="A0A7S1EZK7"/>
<dbReference type="PROSITE" id="PS50053">
    <property type="entry name" value="UBIQUITIN_2"/>
    <property type="match status" value="1"/>
</dbReference>
<feature type="domain" description="Ubiquitin-like" evidence="1">
    <location>
        <begin position="5"/>
        <end position="90"/>
    </location>
</feature>
<sequence length="238" mass="26851">MAEDLNFLVIVPKGDGECREFELSAAPQDTGEKLKKRIEKLCSIPTDDQELFVKGSLTDKPKWLFEDATLEEQDVVDNSIITVAVHGRLAPVEKPLSDLPDEQRIASGGAPQKISAMQVSSTSHDESEEVVRPETRILNYSWGDEKEFVKIYISKDSEPEVIGAAGDGQSGQVKVDWQSRALKLVVHTSRKDFVLNLDRIYYEIVPEHCKWKVSTDKRITLSLKKKVESTWLKLLKPE</sequence>
<dbReference type="PROSITE" id="PS51203">
    <property type="entry name" value="CS"/>
    <property type="match status" value="1"/>
</dbReference>
<reference evidence="3" key="1">
    <citation type="submission" date="2021-01" db="EMBL/GenBank/DDBJ databases">
        <authorList>
            <person name="Corre E."/>
            <person name="Pelletier E."/>
            <person name="Niang G."/>
            <person name="Scheremetjew M."/>
            <person name="Finn R."/>
            <person name="Kale V."/>
            <person name="Holt S."/>
            <person name="Cochrane G."/>
            <person name="Meng A."/>
            <person name="Brown T."/>
            <person name="Cohen L."/>
        </authorList>
    </citation>
    <scope>NUCLEOTIDE SEQUENCE</scope>
</reference>
<dbReference type="Gene3D" id="2.60.40.790">
    <property type="match status" value="1"/>
</dbReference>
<evidence type="ECO:0000313" key="3">
    <source>
        <dbReference type="EMBL" id="CAD8833698.1"/>
    </source>
</evidence>
<dbReference type="CDD" id="cd17039">
    <property type="entry name" value="Ubl_ubiquitin_like"/>
    <property type="match status" value="1"/>
</dbReference>
<dbReference type="GO" id="GO:0005634">
    <property type="term" value="C:nucleus"/>
    <property type="evidence" value="ECO:0007669"/>
    <property type="project" value="TreeGrafter"/>
</dbReference>
<evidence type="ECO:0008006" key="4">
    <source>
        <dbReference type="Google" id="ProtNLM"/>
    </source>
</evidence>
<dbReference type="Pfam" id="PF00240">
    <property type="entry name" value="ubiquitin"/>
    <property type="match status" value="1"/>
</dbReference>
<proteinExistence type="predicted"/>
<feature type="domain" description="CS" evidence="2">
    <location>
        <begin position="135"/>
        <end position="235"/>
    </location>
</feature>
<dbReference type="InterPro" id="IPR029071">
    <property type="entry name" value="Ubiquitin-like_domsf"/>
</dbReference>
<dbReference type="EMBL" id="HBFQ01011474">
    <property type="protein sequence ID" value="CAD8833698.1"/>
    <property type="molecule type" value="Transcribed_RNA"/>
</dbReference>
<dbReference type="SUPFAM" id="SSF54236">
    <property type="entry name" value="Ubiquitin-like"/>
    <property type="match status" value="1"/>
</dbReference>
<dbReference type="InterPro" id="IPR000626">
    <property type="entry name" value="Ubiquitin-like_dom"/>
</dbReference>
<evidence type="ECO:0000259" key="1">
    <source>
        <dbReference type="PROSITE" id="PS50053"/>
    </source>
</evidence>
<dbReference type="InterPro" id="IPR052289">
    <property type="entry name" value="Calcyclin-binding_UBL-bridge"/>
</dbReference>
<organism evidence="3">
    <name type="scientific">Noctiluca scintillans</name>
    <name type="common">Sea sparkle</name>
    <name type="synonym">Red tide dinoflagellate</name>
    <dbReference type="NCBI Taxonomy" id="2966"/>
    <lineage>
        <taxon>Eukaryota</taxon>
        <taxon>Sar</taxon>
        <taxon>Alveolata</taxon>
        <taxon>Dinophyceae</taxon>
        <taxon>Noctilucales</taxon>
        <taxon>Noctilucaceae</taxon>
        <taxon>Noctiluca</taxon>
    </lineage>
</organism>
<accession>A0A7S1EZK7</accession>
<dbReference type="Pfam" id="PF04969">
    <property type="entry name" value="CS"/>
    <property type="match status" value="1"/>
</dbReference>
<name>A0A7S1EZK7_NOCSC</name>
<dbReference type="SUPFAM" id="SSF49764">
    <property type="entry name" value="HSP20-like chaperones"/>
    <property type="match status" value="1"/>
</dbReference>
<protein>
    <recommendedName>
        <fullName evidence="4">CS domain-containing protein</fullName>
    </recommendedName>
</protein>
<evidence type="ECO:0000259" key="2">
    <source>
        <dbReference type="PROSITE" id="PS51203"/>
    </source>
</evidence>
<gene>
    <name evidence="3" type="ORF">NSCI0253_LOCUS8046</name>
</gene>
<dbReference type="InterPro" id="IPR007052">
    <property type="entry name" value="CS_dom"/>
</dbReference>
<dbReference type="PANTHER" id="PTHR13164">
    <property type="entry name" value="CALICYLIN BINDING PROTEIN"/>
    <property type="match status" value="1"/>
</dbReference>
<dbReference type="PANTHER" id="PTHR13164:SF3">
    <property type="entry name" value="CALCYCLIN-BINDING PROTEIN"/>
    <property type="match status" value="1"/>
</dbReference>
<dbReference type="Gene3D" id="3.10.20.90">
    <property type="entry name" value="Phosphatidylinositol 3-kinase Catalytic Subunit, Chain A, domain 1"/>
    <property type="match status" value="1"/>
</dbReference>
<dbReference type="InterPro" id="IPR008978">
    <property type="entry name" value="HSP20-like_chaperone"/>
</dbReference>